<evidence type="ECO:0000313" key="10">
    <source>
        <dbReference type="RefSeq" id="XP_010419225.1"/>
    </source>
</evidence>
<evidence type="ECO:0000256" key="4">
    <source>
        <dbReference type="PROSITE-ProRule" id="PRU01343"/>
    </source>
</evidence>
<dbReference type="RefSeq" id="XP_010468271.1">
    <property type="nucleotide sequence ID" value="XM_010469969.1"/>
</dbReference>
<keyword evidence="8" id="KW-1185">Reference proteome</keyword>
<feature type="coiled-coil region" evidence="5">
    <location>
        <begin position="80"/>
        <end position="134"/>
    </location>
</feature>
<dbReference type="RefSeq" id="XP_010501451.1">
    <property type="nucleotide sequence ID" value="XM_010503149.1"/>
</dbReference>
<dbReference type="GeneID" id="104728003"/>
<dbReference type="GeneID" id="104704352"/>
<dbReference type="PROSITE" id="PS51999">
    <property type="entry name" value="ZF_GRF"/>
    <property type="match status" value="1"/>
</dbReference>
<evidence type="ECO:0000256" key="6">
    <source>
        <dbReference type="SAM" id="MobiDB-lite"/>
    </source>
</evidence>
<dbReference type="Proteomes" id="UP000694864">
    <property type="component" value="Chromosome 3"/>
</dbReference>
<dbReference type="GeneID" id="104778705"/>
<reference evidence="9 10" key="3">
    <citation type="submission" date="2025-05" db="UniProtKB">
        <authorList>
            <consortium name="RefSeq"/>
        </authorList>
    </citation>
    <scope>IDENTIFICATION</scope>
    <source>
        <tissue evidence="9 10">Leaf</tissue>
    </source>
</reference>
<gene>
    <name evidence="9" type="primary">LOC104704352</name>
    <name evidence="10" type="synonym">LOC104704918</name>
    <name evidence="11" type="synonym">LOC104728003</name>
    <name evidence="12" type="synonym">LOC104748305</name>
    <name evidence="13" type="synonym">LOC104778705</name>
</gene>
<accession>A0ABM0T089</accession>
<evidence type="ECO:0000313" key="9">
    <source>
        <dbReference type="RefSeq" id="XP_010418760.1"/>
    </source>
</evidence>
<organism evidence="8 9">
    <name type="scientific">Camelina sativa</name>
    <name type="common">False flax</name>
    <name type="synonym">Myagrum sativum</name>
    <dbReference type="NCBI Taxonomy" id="90675"/>
    <lineage>
        <taxon>Eukaryota</taxon>
        <taxon>Viridiplantae</taxon>
        <taxon>Streptophyta</taxon>
        <taxon>Embryophyta</taxon>
        <taxon>Tracheophyta</taxon>
        <taxon>Spermatophyta</taxon>
        <taxon>Magnoliopsida</taxon>
        <taxon>eudicotyledons</taxon>
        <taxon>Gunneridae</taxon>
        <taxon>Pentapetalae</taxon>
        <taxon>rosids</taxon>
        <taxon>malvids</taxon>
        <taxon>Brassicales</taxon>
        <taxon>Brassicaceae</taxon>
        <taxon>Camelineae</taxon>
        <taxon>Camelina</taxon>
    </lineage>
</organism>
<dbReference type="PANTHER" id="PTHR33248">
    <property type="entry name" value="ZINC ION-BINDING PROTEIN"/>
    <property type="match status" value="1"/>
</dbReference>
<dbReference type="InterPro" id="IPR010666">
    <property type="entry name" value="Znf_GRF"/>
</dbReference>
<evidence type="ECO:0000259" key="7">
    <source>
        <dbReference type="PROSITE" id="PS51999"/>
    </source>
</evidence>
<proteinExistence type="predicted"/>
<dbReference type="GeneID" id="104748305"/>
<evidence type="ECO:0000313" key="13">
    <source>
        <dbReference type="RefSeq" id="XP_010501451.1"/>
    </source>
</evidence>
<dbReference type="GeneID" id="104704918"/>
<keyword evidence="3" id="KW-0862">Zinc</keyword>
<evidence type="ECO:0000313" key="11">
    <source>
        <dbReference type="RefSeq" id="XP_010445350.1"/>
    </source>
</evidence>
<reference evidence="8" key="2">
    <citation type="journal article" date="2014" name="Nat. Commun.">
        <title>The emerging biofuel crop Camelina sativa retains a highly undifferentiated hexaploid genome structure.</title>
        <authorList>
            <person name="Kagale S."/>
            <person name="Koh C."/>
            <person name="Nixon J."/>
            <person name="Bollina V."/>
            <person name="Clarke W.E."/>
            <person name="Tuteja R."/>
            <person name="Spillane C."/>
            <person name="Robinson S.J."/>
            <person name="Links M.G."/>
            <person name="Clarke C."/>
            <person name="Higgins E.E."/>
            <person name="Huebert T."/>
            <person name="Sharpe A.G."/>
            <person name="Parkin I.A."/>
        </authorList>
    </citation>
    <scope>NUCLEOTIDE SEQUENCE [LARGE SCALE GENOMIC DNA]</scope>
    <source>
        <strain evidence="8">r\DH55</strain>
    </source>
</reference>
<dbReference type="Proteomes" id="UP000694864">
    <property type="component" value="Chromosome 7"/>
</dbReference>
<keyword evidence="2 4" id="KW-0863">Zinc-finger</keyword>
<sequence length="154" mass="18051">MSQRSSAGSSGLPSRSSQVGVPCRCWCGGEIRTYTSKTEENPCRRFYRCVVGVKEKKEKHMFRWVDDAVLEEIRMVESKQNQLLEDLKKMVTNNVELQKEMVKEMEEKMEKNMIEIIRQELMVAKESMEKSNKQRICVLFVLAVSMAWLYKKMI</sequence>
<dbReference type="RefSeq" id="XP_010445350.1">
    <property type="nucleotide sequence ID" value="XM_010447048.1"/>
</dbReference>
<feature type="region of interest" description="Disordered" evidence="6">
    <location>
        <begin position="1"/>
        <end position="20"/>
    </location>
</feature>
<evidence type="ECO:0000313" key="8">
    <source>
        <dbReference type="Proteomes" id="UP000694864"/>
    </source>
</evidence>
<keyword evidence="5" id="KW-0175">Coiled coil</keyword>
<dbReference type="RefSeq" id="XP_010418760.1">
    <property type="nucleotide sequence ID" value="XM_010420458.1"/>
</dbReference>
<dbReference type="Proteomes" id="UP000694864">
    <property type="component" value="Chromosome 11"/>
</dbReference>
<evidence type="ECO:0000256" key="2">
    <source>
        <dbReference type="ARBA" id="ARBA00022771"/>
    </source>
</evidence>
<dbReference type="Proteomes" id="UP000694864">
    <property type="component" value="Chromosome 15"/>
</dbReference>
<feature type="domain" description="GRF-type" evidence="7">
    <location>
        <begin position="25"/>
        <end position="68"/>
    </location>
</feature>
<dbReference type="RefSeq" id="XP_010419225.1">
    <property type="nucleotide sequence ID" value="XM_010420923.1"/>
</dbReference>
<reference evidence="8" key="1">
    <citation type="journal article" date="1997" name="Nucleic Acids Res.">
        <title>tRNAscan-SE: a program for improved detection of transfer RNA genes in genomic sequence.</title>
        <authorList>
            <person name="Lowe T.M."/>
            <person name="Eddy S.R."/>
        </authorList>
    </citation>
    <scope>NUCLEOTIDE SEQUENCE [LARGE SCALE GENOMIC DNA]</scope>
    <source>
        <strain evidence="8">r\DH55</strain>
    </source>
</reference>
<evidence type="ECO:0000256" key="3">
    <source>
        <dbReference type="ARBA" id="ARBA00022833"/>
    </source>
</evidence>
<protein>
    <submittedName>
        <fullName evidence="9 10">Uncharacterized protein At4g04775-like</fullName>
    </submittedName>
</protein>
<evidence type="ECO:0000313" key="12">
    <source>
        <dbReference type="RefSeq" id="XP_010468271.1"/>
    </source>
</evidence>
<name>A0ABM0T089_CAMSA</name>
<evidence type="ECO:0000256" key="5">
    <source>
        <dbReference type="SAM" id="Coils"/>
    </source>
</evidence>
<keyword evidence="1" id="KW-0479">Metal-binding</keyword>
<evidence type="ECO:0000256" key="1">
    <source>
        <dbReference type="ARBA" id="ARBA00022723"/>
    </source>
</evidence>
<feature type="compositionally biased region" description="Low complexity" evidence="6">
    <location>
        <begin position="1"/>
        <end position="18"/>
    </location>
</feature>